<feature type="compositionally biased region" description="Basic residues" evidence="1">
    <location>
        <begin position="60"/>
        <end position="74"/>
    </location>
</feature>
<reference evidence="2 3" key="1">
    <citation type="journal article" date="2013" name="ISME J.">
        <title>A metabolic model for members of the genus Tetrasphaera involved in enhanced biological phosphorus removal.</title>
        <authorList>
            <person name="Kristiansen R."/>
            <person name="Nguyen H.T.T."/>
            <person name="Saunders A.M."/>
            <person name="Nielsen J.L."/>
            <person name="Wimmer R."/>
            <person name="Le V.Q."/>
            <person name="McIlroy S.J."/>
            <person name="Petrovski S."/>
            <person name="Seviour R.J."/>
            <person name="Calteau A."/>
            <person name="Nielsen K.L."/>
            <person name="Nielsen P.H."/>
        </authorList>
    </citation>
    <scope>NUCLEOTIDE SEQUENCE [LARGE SCALE GENOMIC DNA]</scope>
    <source>
        <strain evidence="2 3">Ben110</strain>
    </source>
</reference>
<accession>W6K3S3</accession>
<organism evidence="2 3">
    <name type="scientific">Nostocoides australiense Ben110</name>
    <dbReference type="NCBI Taxonomy" id="1193182"/>
    <lineage>
        <taxon>Bacteria</taxon>
        <taxon>Bacillati</taxon>
        <taxon>Actinomycetota</taxon>
        <taxon>Actinomycetes</taxon>
        <taxon>Micrococcales</taxon>
        <taxon>Intrasporangiaceae</taxon>
        <taxon>Nostocoides</taxon>
    </lineage>
</organism>
<keyword evidence="3" id="KW-1185">Reference proteome</keyword>
<feature type="region of interest" description="Disordered" evidence="1">
    <location>
        <begin position="56"/>
        <end position="100"/>
    </location>
</feature>
<proteinExistence type="predicted"/>
<sequence>MPWYAGSLRLIREYLEGDGTIEDVLALDAGGGHVVSAMWHGIWSGQIPRTAVAPAGWLGRSRRRQDRGQRAPRGRGRDRVAGARGPRPGARCRSSRRPAD</sequence>
<feature type="compositionally biased region" description="Low complexity" evidence="1">
    <location>
        <begin position="82"/>
        <end position="92"/>
    </location>
</feature>
<evidence type="ECO:0000256" key="1">
    <source>
        <dbReference type="SAM" id="MobiDB-lite"/>
    </source>
</evidence>
<dbReference type="EMBL" id="CAJA01000249">
    <property type="protein sequence ID" value="CCH73764.1"/>
    <property type="molecule type" value="Genomic_DNA"/>
</dbReference>
<evidence type="ECO:0000313" key="2">
    <source>
        <dbReference type="EMBL" id="CCH73764.1"/>
    </source>
</evidence>
<comment type="caution">
    <text evidence="2">The sequence shown here is derived from an EMBL/GenBank/DDBJ whole genome shotgun (WGS) entry which is preliminary data.</text>
</comment>
<dbReference type="Proteomes" id="UP000035763">
    <property type="component" value="Unassembled WGS sequence"/>
</dbReference>
<evidence type="ECO:0000313" key="3">
    <source>
        <dbReference type="Proteomes" id="UP000035763"/>
    </source>
</evidence>
<gene>
    <name evidence="2" type="ORF">BN11_3220010</name>
</gene>
<dbReference type="AlphaFoldDB" id="W6K3S3"/>
<name>W6K3S3_9MICO</name>
<protein>
    <submittedName>
        <fullName evidence="2">Uncharacterized protein</fullName>
    </submittedName>
</protein>